<dbReference type="GO" id="GO:0003729">
    <property type="term" value="F:mRNA binding"/>
    <property type="evidence" value="ECO:0007669"/>
    <property type="project" value="EnsemblFungi"/>
</dbReference>
<dbReference type="GO" id="GO:0006730">
    <property type="term" value="P:one-carbon metabolic process"/>
    <property type="evidence" value="ECO:0007669"/>
    <property type="project" value="UniProtKB-KW"/>
</dbReference>
<dbReference type="KEGG" id="ndi:NDAI_0E01260"/>
<dbReference type="SUPFAM" id="SSF53597">
    <property type="entry name" value="Dihydrofolate reductase-like"/>
    <property type="match status" value="1"/>
</dbReference>
<protein>
    <recommendedName>
        <fullName evidence="3">Dihydrofolate reductase</fullName>
        <ecNumber evidence="2">1.5.1.3</ecNumber>
    </recommendedName>
</protein>
<accession>G0WB22</accession>
<dbReference type="AlphaFoldDB" id="G0WB22"/>
<dbReference type="PROSITE" id="PS00075">
    <property type="entry name" value="DHFR_1"/>
    <property type="match status" value="1"/>
</dbReference>
<evidence type="ECO:0000256" key="6">
    <source>
        <dbReference type="ARBA" id="ARBA00023002"/>
    </source>
</evidence>
<dbReference type="HOGENOM" id="CLU_043966_2_1_1"/>
<dbReference type="PROSITE" id="PS51330">
    <property type="entry name" value="DHFR_2"/>
    <property type="match status" value="1"/>
</dbReference>
<keyword evidence="6" id="KW-0560">Oxidoreductase</keyword>
<dbReference type="PANTHER" id="PTHR48069:SF3">
    <property type="entry name" value="DIHYDROFOLATE REDUCTASE"/>
    <property type="match status" value="1"/>
</dbReference>
<dbReference type="PRINTS" id="PR00070">
    <property type="entry name" value="DHFR"/>
</dbReference>
<dbReference type="RefSeq" id="XP_003670185.1">
    <property type="nucleotide sequence ID" value="XM_003670137.1"/>
</dbReference>
<evidence type="ECO:0000313" key="9">
    <source>
        <dbReference type="EMBL" id="CCD24942.1"/>
    </source>
</evidence>
<dbReference type="InterPro" id="IPR001796">
    <property type="entry name" value="DHFR_dom"/>
</dbReference>
<dbReference type="GO" id="GO:0004146">
    <property type="term" value="F:dihydrofolate reductase activity"/>
    <property type="evidence" value="ECO:0007669"/>
    <property type="project" value="UniProtKB-EC"/>
</dbReference>
<dbReference type="eggNOG" id="KOG1324">
    <property type="taxonomic scope" value="Eukaryota"/>
</dbReference>
<comment type="similarity">
    <text evidence="7">Belongs to the dihydrofolate reductase family.</text>
</comment>
<comment type="pathway">
    <text evidence="1">Cofactor biosynthesis; tetrahydrofolate biosynthesis; 5,6,7,8-tetrahydrofolate from 7,8-dihydrofolate: step 1/1.</text>
</comment>
<name>G0WB22_NAUDC</name>
<keyword evidence="5" id="KW-0521">NADP</keyword>
<dbReference type="GO" id="GO:0050661">
    <property type="term" value="F:NADP binding"/>
    <property type="evidence" value="ECO:0007669"/>
    <property type="project" value="InterPro"/>
</dbReference>
<evidence type="ECO:0000256" key="2">
    <source>
        <dbReference type="ARBA" id="ARBA00012856"/>
    </source>
</evidence>
<dbReference type="Gene3D" id="3.40.430.10">
    <property type="entry name" value="Dihydrofolate Reductase, subunit A"/>
    <property type="match status" value="1"/>
</dbReference>
<evidence type="ECO:0000256" key="3">
    <source>
        <dbReference type="ARBA" id="ARBA00018886"/>
    </source>
</evidence>
<dbReference type="Pfam" id="PF00186">
    <property type="entry name" value="DHFR_1"/>
    <property type="match status" value="1"/>
</dbReference>
<dbReference type="Proteomes" id="UP000000689">
    <property type="component" value="Chromosome 5"/>
</dbReference>
<dbReference type="GO" id="GO:0005739">
    <property type="term" value="C:mitochondrion"/>
    <property type="evidence" value="ECO:0007669"/>
    <property type="project" value="TreeGrafter"/>
</dbReference>
<evidence type="ECO:0000256" key="4">
    <source>
        <dbReference type="ARBA" id="ARBA00022563"/>
    </source>
</evidence>
<dbReference type="GO" id="GO:0046654">
    <property type="term" value="P:tetrahydrofolate biosynthetic process"/>
    <property type="evidence" value="ECO:0007669"/>
    <property type="project" value="UniProtKB-UniPathway"/>
</dbReference>
<dbReference type="PANTHER" id="PTHR48069">
    <property type="entry name" value="DIHYDROFOLATE REDUCTASE"/>
    <property type="match status" value="1"/>
</dbReference>
<dbReference type="InterPro" id="IPR012259">
    <property type="entry name" value="DHFR"/>
</dbReference>
<evidence type="ECO:0000313" key="10">
    <source>
        <dbReference type="Proteomes" id="UP000000689"/>
    </source>
</evidence>
<sequence length="211" mass="24300">MQSSKIPVVSIVACLLPEMGIGFQGSLPWRLSKEMKYFRQVTSLTKDSQKKNAVIMGRKTWQSIPARFRPLPNRLNVVISRSFESTLREENDLPNKYFKVNSLKGAFEQLHAQFGAELERIYIIGGGEVYNQCYDMIDHWLITALTPVETVVPEMDTFLDKDRLNSLYQECNGDLASFVPPGTELPHVNEDGHFIDHEKGYEFEYTLYNRK</sequence>
<keyword evidence="4" id="KW-0554">One-carbon metabolism</keyword>
<proteinExistence type="inferred from homology"/>
<dbReference type="GO" id="GO:0046452">
    <property type="term" value="P:dihydrofolate metabolic process"/>
    <property type="evidence" value="ECO:0007669"/>
    <property type="project" value="EnsemblFungi"/>
</dbReference>
<dbReference type="GO" id="GO:0046655">
    <property type="term" value="P:folic acid metabolic process"/>
    <property type="evidence" value="ECO:0007669"/>
    <property type="project" value="TreeGrafter"/>
</dbReference>
<reference evidence="9 10" key="1">
    <citation type="journal article" date="2011" name="Proc. Natl. Acad. Sci. U.S.A.">
        <title>Evolutionary erosion of yeast sex chromosomes by mating-type switching accidents.</title>
        <authorList>
            <person name="Gordon J.L."/>
            <person name="Armisen D."/>
            <person name="Proux-Wera E."/>
            <person name="Oheigeartaigh S.S."/>
            <person name="Byrne K.P."/>
            <person name="Wolfe K.H."/>
        </authorList>
    </citation>
    <scope>NUCLEOTIDE SEQUENCE [LARGE SCALE GENOMIC DNA]</scope>
    <source>
        <strain evidence="10">ATCC 10597 / BCRC 20456 / CBS 421 / NBRC 0211 / NRRL Y-12639</strain>
    </source>
</reference>
<organism evidence="9 10">
    <name type="scientific">Naumovozyma dairenensis (strain ATCC 10597 / BCRC 20456 / CBS 421 / NBRC 0211 / NRRL Y-12639)</name>
    <name type="common">Saccharomyces dairenensis</name>
    <dbReference type="NCBI Taxonomy" id="1071378"/>
    <lineage>
        <taxon>Eukaryota</taxon>
        <taxon>Fungi</taxon>
        <taxon>Dikarya</taxon>
        <taxon>Ascomycota</taxon>
        <taxon>Saccharomycotina</taxon>
        <taxon>Saccharomycetes</taxon>
        <taxon>Saccharomycetales</taxon>
        <taxon>Saccharomycetaceae</taxon>
        <taxon>Naumovozyma</taxon>
    </lineage>
</organism>
<feature type="domain" description="DHFR" evidence="8">
    <location>
        <begin position="7"/>
        <end position="210"/>
    </location>
</feature>
<evidence type="ECO:0000256" key="7">
    <source>
        <dbReference type="RuleBase" id="RU004474"/>
    </source>
</evidence>
<dbReference type="OrthoDB" id="414698at2759"/>
<dbReference type="InterPro" id="IPR017925">
    <property type="entry name" value="DHFR_CS"/>
</dbReference>
<dbReference type="OMA" id="KEMKYFR"/>
<dbReference type="GeneID" id="11498832"/>
<dbReference type="InterPro" id="IPR024072">
    <property type="entry name" value="DHFR-like_dom_sf"/>
</dbReference>
<evidence type="ECO:0000256" key="1">
    <source>
        <dbReference type="ARBA" id="ARBA00004903"/>
    </source>
</evidence>
<gene>
    <name evidence="9" type="primary">NDAI0E01260</name>
    <name evidence="9" type="ordered locus">NDAI_0E01260</name>
</gene>
<dbReference type="CDD" id="cd00209">
    <property type="entry name" value="DHFR"/>
    <property type="match status" value="1"/>
</dbReference>
<keyword evidence="10" id="KW-1185">Reference proteome</keyword>
<dbReference type="UniPathway" id="UPA00077">
    <property type="reaction ID" value="UER00158"/>
</dbReference>
<dbReference type="STRING" id="1071378.G0WB22"/>
<evidence type="ECO:0000256" key="5">
    <source>
        <dbReference type="ARBA" id="ARBA00022857"/>
    </source>
</evidence>
<evidence type="ECO:0000259" key="8">
    <source>
        <dbReference type="PROSITE" id="PS51330"/>
    </source>
</evidence>
<dbReference type="EC" id="1.5.1.3" evidence="2"/>
<dbReference type="EMBL" id="HE580271">
    <property type="protein sequence ID" value="CCD24942.1"/>
    <property type="molecule type" value="Genomic_DNA"/>
</dbReference>